<reference evidence="4 5" key="1">
    <citation type="journal article" date="2009" name="Stand. Genomic Sci.">
        <title>Complete genome sequence of Catenulispora acidiphila type strain (ID 139908).</title>
        <authorList>
            <person name="Copeland A."/>
            <person name="Lapidus A."/>
            <person name="Glavina Del Rio T."/>
            <person name="Nolan M."/>
            <person name="Lucas S."/>
            <person name="Chen F."/>
            <person name="Tice H."/>
            <person name="Cheng J.F."/>
            <person name="Bruce D."/>
            <person name="Goodwin L."/>
            <person name="Pitluck S."/>
            <person name="Mikhailova N."/>
            <person name="Pati A."/>
            <person name="Ivanova N."/>
            <person name="Mavromatis K."/>
            <person name="Chen A."/>
            <person name="Palaniappan K."/>
            <person name="Chain P."/>
            <person name="Land M."/>
            <person name="Hauser L."/>
            <person name="Chang Y.J."/>
            <person name="Jeffries C.D."/>
            <person name="Chertkov O."/>
            <person name="Brettin T."/>
            <person name="Detter J.C."/>
            <person name="Han C."/>
            <person name="Ali Z."/>
            <person name="Tindall B.J."/>
            <person name="Goker M."/>
            <person name="Bristow J."/>
            <person name="Eisen J.A."/>
            <person name="Markowitz V."/>
            <person name="Hugenholtz P."/>
            <person name="Kyrpides N.C."/>
            <person name="Klenk H.P."/>
        </authorList>
    </citation>
    <scope>NUCLEOTIDE SEQUENCE [LARGE SCALE GENOMIC DNA]</scope>
    <source>
        <strain evidence="5">DSM 44928 / JCM 14897 / NBRC 102108 / NRRL B-24433 / ID139908</strain>
    </source>
</reference>
<dbReference type="GO" id="GO:0004622">
    <property type="term" value="F:phosphatidylcholine lysophospholipase activity"/>
    <property type="evidence" value="ECO:0007669"/>
    <property type="project" value="TreeGrafter"/>
</dbReference>
<keyword evidence="1" id="KW-0326">Glycosidase</keyword>
<dbReference type="CDD" id="cd00063">
    <property type="entry name" value="FN3"/>
    <property type="match status" value="1"/>
</dbReference>
<evidence type="ECO:0000259" key="3">
    <source>
        <dbReference type="Pfam" id="PF13472"/>
    </source>
</evidence>
<dbReference type="GO" id="GO:0016798">
    <property type="term" value="F:hydrolase activity, acting on glycosyl bonds"/>
    <property type="evidence" value="ECO:0007669"/>
    <property type="project" value="UniProtKB-KW"/>
</dbReference>
<dbReference type="Gene3D" id="3.40.50.1110">
    <property type="entry name" value="SGNH hydrolase"/>
    <property type="match status" value="1"/>
</dbReference>
<keyword evidence="2" id="KW-0119">Carbohydrate metabolism</keyword>
<evidence type="ECO:0000256" key="2">
    <source>
        <dbReference type="ARBA" id="ARBA00023326"/>
    </source>
</evidence>
<dbReference type="Gene3D" id="2.60.40.10">
    <property type="entry name" value="Immunoglobulins"/>
    <property type="match status" value="1"/>
</dbReference>
<keyword evidence="5" id="KW-1185">Reference proteome</keyword>
<protein>
    <submittedName>
        <fullName evidence="4">Lipolytic protein G-D-S-L family</fullName>
    </submittedName>
</protein>
<dbReference type="RefSeq" id="WP_015795746.1">
    <property type="nucleotide sequence ID" value="NC_013131.1"/>
</dbReference>
<accession>C7Q705</accession>
<dbReference type="SUPFAM" id="SSF52266">
    <property type="entry name" value="SGNH hydrolase"/>
    <property type="match status" value="1"/>
</dbReference>
<dbReference type="InterPro" id="IPR013783">
    <property type="entry name" value="Ig-like_fold"/>
</dbReference>
<dbReference type="Pfam" id="PF13472">
    <property type="entry name" value="Lipase_GDSL_2"/>
    <property type="match status" value="1"/>
</dbReference>
<dbReference type="InterPro" id="IPR003961">
    <property type="entry name" value="FN3_dom"/>
</dbReference>
<dbReference type="HOGENOM" id="CLU_014183_0_0_11"/>
<dbReference type="InterPro" id="IPR051532">
    <property type="entry name" value="Ester_Hydrolysis_Enzymes"/>
</dbReference>
<keyword evidence="2" id="KW-0624">Polysaccharide degradation</keyword>
<sequence>MSAPRIMVLGDSLASGMQDDYTWRWQLAQHLQRTGTPAEFVGPHTGTFSMYDDPVLLALVEGRPVPTGPGVANPMTGPYREGSFEGGHCARPGWTANAAKDSVRDHVATDRPDFLLVQLGFNDLAVVGPPEQTLEDLAAVVSEARAAAPEATFLVANIAGTTTWGNAWFRKSIKEYNAKLPAALNALSTDRSPIALVDVHTGFDPDTDTYDSIHPNPAGELAMARAFADALRQFGVGREPLQPPLPHPREIPLSEPTIVTARVHSDADVMLDWNRVRGASAYRIALRDVTLGEPRTEGPIPVLGDHWLAQGLTAGHVYEFDVAPARGERVGPRSKPLRLAAGR</sequence>
<dbReference type="InterPro" id="IPR013830">
    <property type="entry name" value="SGNH_hydro"/>
</dbReference>
<dbReference type="PANTHER" id="PTHR30383">
    <property type="entry name" value="THIOESTERASE 1/PROTEASE 1/LYSOPHOSPHOLIPASE L1"/>
    <property type="match status" value="1"/>
</dbReference>
<proteinExistence type="predicted"/>
<dbReference type="GO" id="GO:0000272">
    <property type="term" value="P:polysaccharide catabolic process"/>
    <property type="evidence" value="ECO:0007669"/>
    <property type="project" value="UniProtKB-KW"/>
</dbReference>
<evidence type="ECO:0000256" key="1">
    <source>
        <dbReference type="ARBA" id="ARBA00023295"/>
    </source>
</evidence>
<dbReference type="STRING" id="479433.Caci_7189"/>
<dbReference type="eggNOG" id="COG2755">
    <property type="taxonomic scope" value="Bacteria"/>
</dbReference>
<keyword evidence="1" id="KW-0378">Hydrolase</keyword>
<dbReference type="AlphaFoldDB" id="C7Q705"/>
<evidence type="ECO:0000313" key="4">
    <source>
        <dbReference type="EMBL" id="ACU76018.1"/>
    </source>
</evidence>
<dbReference type="Proteomes" id="UP000000851">
    <property type="component" value="Chromosome"/>
</dbReference>
<dbReference type="InterPro" id="IPR036514">
    <property type="entry name" value="SGNH_hydro_sf"/>
</dbReference>
<gene>
    <name evidence="4" type="ordered locus">Caci_7189</name>
</gene>
<dbReference type="CDD" id="cd01833">
    <property type="entry name" value="XynB_like"/>
    <property type="match status" value="1"/>
</dbReference>
<name>C7Q705_CATAD</name>
<dbReference type="InterPro" id="IPR036116">
    <property type="entry name" value="FN3_sf"/>
</dbReference>
<dbReference type="InParanoid" id="C7Q705"/>
<dbReference type="PANTHER" id="PTHR30383:SF2">
    <property type="entry name" value="CELLULOSE-BINDING PROTEIN"/>
    <property type="match status" value="1"/>
</dbReference>
<organism evidence="4 5">
    <name type="scientific">Catenulispora acidiphila (strain DSM 44928 / JCM 14897 / NBRC 102108 / NRRL B-24433 / ID139908)</name>
    <dbReference type="NCBI Taxonomy" id="479433"/>
    <lineage>
        <taxon>Bacteria</taxon>
        <taxon>Bacillati</taxon>
        <taxon>Actinomycetota</taxon>
        <taxon>Actinomycetes</taxon>
        <taxon>Catenulisporales</taxon>
        <taxon>Catenulisporaceae</taxon>
        <taxon>Catenulispora</taxon>
    </lineage>
</organism>
<dbReference type="EMBL" id="CP001700">
    <property type="protein sequence ID" value="ACU76018.1"/>
    <property type="molecule type" value="Genomic_DNA"/>
</dbReference>
<feature type="domain" description="SGNH hydrolase-type esterase" evidence="3">
    <location>
        <begin position="90"/>
        <end position="219"/>
    </location>
</feature>
<dbReference type="KEGG" id="cai:Caci_7189"/>
<evidence type="ECO:0000313" key="5">
    <source>
        <dbReference type="Proteomes" id="UP000000851"/>
    </source>
</evidence>
<dbReference type="OrthoDB" id="5168887at2"/>
<dbReference type="SUPFAM" id="SSF49265">
    <property type="entry name" value="Fibronectin type III"/>
    <property type="match status" value="1"/>
</dbReference>